<protein>
    <submittedName>
        <fullName evidence="2">Uncharacterized protein</fullName>
    </submittedName>
</protein>
<evidence type="ECO:0000313" key="3">
    <source>
        <dbReference type="Proteomes" id="UP000784294"/>
    </source>
</evidence>
<dbReference type="Proteomes" id="UP000784294">
    <property type="component" value="Unassembled WGS sequence"/>
</dbReference>
<feature type="region of interest" description="Disordered" evidence="1">
    <location>
        <begin position="53"/>
        <end position="76"/>
    </location>
</feature>
<evidence type="ECO:0000256" key="1">
    <source>
        <dbReference type="SAM" id="MobiDB-lite"/>
    </source>
</evidence>
<proteinExistence type="predicted"/>
<reference evidence="2" key="1">
    <citation type="submission" date="2018-11" db="EMBL/GenBank/DDBJ databases">
        <authorList>
            <consortium name="Pathogen Informatics"/>
        </authorList>
    </citation>
    <scope>NUCLEOTIDE SEQUENCE</scope>
</reference>
<comment type="caution">
    <text evidence="2">The sequence shown here is derived from an EMBL/GenBank/DDBJ whole genome shotgun (WGS) entry which is preliminary data.</text>
</comment>
<accession>A0A448X5G8</accession>
<name>A0A448X5G8_9PLAT</name>
<dbReference type="AlphaFoldDB" id="A0A448X5G8"/>
<dbReference type="EMBL" id="CAAALY010095901">
    <property type="protein sequence ID" value="VEL28553.1"/>
    <property type="molecule type" value="Genomic_DNA"/>
</dbReference>
<gene>
    <name evidence="2" type="ORF">PXEA_LOCUS21993</name>
</gene>
<keyword evidence="3" id="KW-1185">Reference proteome</keyword>
<evidence type="ECO:0000313" key="2">
    <source>
        <dbReference type="EMBL" id="VEL28553.1"/>
    </source>
</evidence>
<organism evidence="2 3">
    <name type="scientific">Protopolystoma xenopodis</name>
    <dbReference type="NCBI Taxonomy" id="117903"/>
    <lineage>
        <taxon>Eukaryota</taxon>
        <taxon>Metazoa</taxon>
        <taxon>Spiralia</taxon>
        <taxon>Lophotrochozoa</taxon>
        <taxon>Platyhelminthes</taxon>
        <taxon>Monogenea</taxon>
        <taxon>Polyopisthocotylea</taxon>
        <taxon>Polystomatidea</taxon>
        <taxon>Polystomatidae</taxon>
        <taxon>Protopolystoma</taxon>
    </lineage>
</organism>
<sequence length="76" mass="8366">MAITPNFCDDLLICLLSSLTARPPKFYWFIRNGHHSLTKSSLDCRNSPPPTLLNAIPFPPVSDRSLRKIGNGSTGP</sequence>